<dbReference type="EMBL" id="FRCX01000007">
    <property type="protein sequence ID" value="SHN31802.1"/>
    <property type="molecule type" value="Genomic_DNA"/>
</dbReference>
<evidence type="ECO:0000313" key="4">
    <source>
        <dbReference type="Proteomes" id="UP000184339"/>
    </source>
</evidence>
<protein>
    <submittedName>
        <fullName evidence="3">Uncharacterized conserved protein YndB, AHSA1/START domain</fullName>
    </submittedName>
</protein>
<dbReference type="AlphaFoldDB" id="A0A1M7QLC8"/>
<proteinExistence type="inferred from homology"/>
<sequence length="155" mass="17480">MNQASNTDQIERSILIKASAERVWRALSTPQEFGAWFGVKLEGEQFSPGHHARGPITIAGFEHVIFNAWIERMEAPSLLSYRWHPYAIDAEVDYSGEECTLVTFTLQPSGDGATLLTVVESGFDKVPAHRRADAFHMNSKGWEGQLRNIERYVTQ</sequence>
<dbReference type="CDD" id="cd08898">
    <property type="entry name" value="SRPBCC_CalC_Aha1-like_5"/>
    <property type="match status" value="1"/>
</dbReference>
<dbReference type="SUPFAM" id="SSF55961">
    <property type="entry name" value="Bet v1-like"/>
    <property type="match status" value="1"/>
</dbReference>
<dbReference type="OrthoDB" id="9800600at2"/>
<dbReference type="InterPro" id="IPR023393">
    <property type="entry name" value="START-like_dom_sf"/>
</dbReference>
<organism evidence="3 4">
    <name type="scientific">Duganella sacchari</name>
    <dbReference type="NCBI Taxonomy" id="551987"/>
    <lineage>
        <taxon>Bacteria</taxon>
        <taxon>Pseudomonadati</taxon>
        <taxon>Pseudomonadota</taxon>
        <taxon>Betaproteobacteria</taxon>
        <taxon>Burkholderiales</taxon>
        <taxon>Oxalobacteraceae</taxon>
        <taxon>Telluria group</taxon>
        <taxon>Duganella</taxon>
    </lineage>
</organism>
<dbReference type="Pfam" id="PF08327">
    <property type="entry name" value="AHSA1"/>
    <property type="match status" value="1"/>
</dbReference>
<dbReference type="Gene3D" id="3.30.530.20">
    <property type="match status" value="1"/>
</dbReference>
<dbReference type="Proteomes" id="UP000184339">
    <property type="component" value="Unassembled WGS sequence"/>
</dbReference>
<keyword evidence="4" id="KW-1185">Reference proteome</keyword>
<accession>A0A1M7QLC8</accession>
<name>A0A1M7QLC8_9BURK</name>
<feature type="domain" description="Activator of Hsp90 ATPase homologue 1/2-like C-terminal" evidence="2">
    <location>
        <begin position="17"/>
        <end position="153"/>
    </location>
</feature>
<comment type="similarity">
    <text evidence="1">Belongs to the AHA1 family.</text>
</comment>
<dbReference type="STRING" id="551987.SAMN05192549_107208"/>
<reference evidence="4" key="1">
    <citation type="submission" date="2016-11" db="EMBL/GenBank/DDBJ databases">
        <authorList>
            <person name="Varghese N."/>
            <person name="Submissions S."/>
        </authorList>
    </citation>
    <scope>NUCLEOTIDE SEQUENCE [LARGE SCALE GENOMIC DNA]</scope>
    <source>
        <strain evidence="4">Sac-22</strain>
    </source>
</reference>
<evidence type="ECO:0000313" key="3">
    <source>
        <dbReference type="EMBL" id="SHN31802.1"/>
    </source>
</evidence>
<gene>
    <name evidence="3" type="ORF">SAMN05192549_107208</name>
</gene>
<evidence type="ECO:0000256" key="1">
    <source>
        <dbReference type="ARBA" id="ARBA00006817"/>
    </source>
</evidence>
<dbReference type="RefSeq" id="WP_072786495.1">
    <property type="nucleotide sequence ID" value="NZ_FRCX01000007.1"/>
</dbReference>
<dbReference type="InterPro" id="IPR013538">
    <property type="entry name" value="ASHA1/2-like_C"/>
</dbReference>
<evidence type="ECO:0000259" key="2">
    <source>
        <dbReference type="Pfam" id="PF08327"/>
    </source>
</evidence>